<evidence type="ECO:0008006" key="3">
    <source>
        <dbReference type="Google" id="ProtNLM"/>
    </source>
</evidence>
<gene>
    <name evidence="1" type="ORF">K4A83_12760</name>
</gene>
<dbReference type="InterPro" id="IPR039018">
    <property type="entry name" value="VapC20-like"/>
</dbReference>
<comment type="caution">
    <text evidence="1">The sequence shown here is derived from an EMBL/GenBank/DDBJ whole genome shotgun (WGS) entry which is preliminary data.</text>
</comment>
<name>A0ABT3L6K0_9CYAN</name>
<sequence length="81" mass="9574">MTYLKTFELIESLYDHPNVTVIQQSSHQFKEGLLLYKQRPDKEWSLTDCVSFKIMEKYGITEALAYDKHFEQAGFVPLLRD</sequence>
<organism evidence="1 2">
    <name type="scientific">Spirulina subsalsa FACHB-351</name>
    <dbReference type="NCBI Taxonomy" id="234711"/>
    <lineage>
        <taxon>Bacteria</taxon>
        <taxon>Bacillati</taxon>
        <taxon>Cyanobacteriota</taxon>
        <taxon>Cyanophyceae</taxon>
        <taxon>Spirulinales</taxon>
        <taxon>Spirulinaceae</taxon>
        <taxon>Spirulina</taxon>
    </lineage>
</organism>
<evidence type="ECO:0000313" key="2">
    <source>
        <dbReference type="Proteomes" id="UP001526426"/>
    </source>
</evidence>
<dbReference type="Proteomes" id="UP001526426">
    <property type="component" value="Unassembled WGS sequence"/>
</dbReference>
<dbReference type="SUPFAM" id="SSF88723">
    <property type="entry name" value="PIN domain-like"/>
    <property type="match status" value="1"/>
</dbReference>
<protein>
    <recommendedName>
        <fullName evidence="3">PIN domain-containing protein</fullName>
    </recommendedName>
</protein>
<proteinExistence type="predicted"/>
<dbReference type="PANTHER" id="PTHR42188:SF1">
    <property type="entry name" value="23S RRNA-SPECIFIC ENDONUCLEASE VAPC20"/>
    <property type="match status" value="1"/>
</dbReference>
<dbReference type="InterPro" id="IPR029060">
    <property type="entry name" value="PIN-like_dom_sf"/>
</dbReference>
<evidence type="ECO:0000313" key="1">
    <source>
        <dbReference type="EMBL" id="MCW6037133.1"/>
    </source>
</evidence>
<dbReference type="RefSeq" id="WP_265264970.1">
    <property type="nucleotide sequence ID" value="NZ_JAIHOM010000058.1"/>
</dbReference>
<dbReference type="Gene3D" id="3.40.50.1010">
    <property type="entry name" value="5'-nuclease"/>
    <property type="match status" value="1"/>
</dbReference>
<dbReference type="PANTHER" id="PTHR42188">
    <property type="entry name" value="23S RRNA-SPECIFIC ENDONUCLEASE VAPC20"/>
    <property type="match status" value="1"/>
</dbReference>
<keyword evidence="2" id="KW-1185">Reference proteome</keyword>
<dbReference type="EMBL" id="JAIHOM010000058">
    <property type="protein sequence ID" value="MCW6037133.1"/>
    <property type="molecule type" value="Genomic_DNA"/>
</dbReference>
<accession>A0ABT3L6K0</accession>
<reference evidence="1 2" key="1">
    <citation type="submission" date="2021-08" db="EMBL/GenBank/DDBJ databases">
        <title>Draft genome sequence of Spirulina subsalsa with high tolerance to salinity and hype-accumulation of phycocyanin.</title>
        <authorList>
            <person name="Pei H."/>
            <person name="Jiang L."/>
        </authorList>
    </citation>
    <scope>NUCLEOTIDE SEQUENCE [LARGE SCALE GENOMIC DNA]</scope>
    <source>
        <strain evidence="1 2">FACHB-351</strain>
    </source>
</reference>